<comment type="caution">
    <text evidence="1">The sequence shown here is derived from an EMBL/GenBank/DDBJ whole genome shotgun (WGS) entry which is preliminary data.</text>
</comment>
<dbReference type="InterPro" id="IPR011067">
    <property type="entry name" value="Plasmid_toxin/cell-grow_inhib"/>
</dbReference>
<dbReference type="AlphaFoldDB" id="A0A5C7BZE6"/>
<evidence type="ECO:0000313" key="2">
    <source>
        <dbReference type="Proteomes" id="UP000321126"/>
    </source>
</evidence>
<dbReference type="InterPro" id="IPR003477">
    <property type="entry name" value="PemK-like"/>
</dbReference>
<dbReference type="PANTHER" id="PTHR33988:SF3">
    <property type="entry name" value="ENDORIBONUCLEASE TOXIN CHPB-RELATED"/>
    <property type="match status" value="1"/>
</dbReference>
<organism evidence="1 2">
    <name type="scientific">Serratia marcescens</name>
    <dbReference type="NCBI Taxonomy" id="615"/>
    <lineage>
        <taxon>Bacteria</taxon>
        <taxon>Pseudomonadati</taxon>
        <taxon>Pseudomonadota</taxon>
        <taxon>Gammaproteobacteria</taxon>
        <taxon>Enterobacterales</taxon>
        <taxon>Yersiniaceae</taxon>
        <taxon>Serratia</taxon>
    </lineage>
</organism>
<sequence length="122" mass="13236">MVQGRIPQKGDIWHFDPDPVFGRELKGKHYCIVVTDGALNAALGVAMCCPISTVANQARSTGVTVTVTPMDTERGDIRGVVLCHQVQAVDLLARGAAFETVAEDTLIQEVVFKLINLIDPQY</sequence>
<dbReference type="GO" id="GO:0003677">
    <property type="term" value="F:DNA binding"/>
    <property type="evidence" value="ECO:0007669"/>
    <property type="project" value="InterPro"/>
</dbReference>
<gene>
    <name evidence="1" type="ORF">FOT62_21555</name>
</gene>
<evidence type="ECO:0000313" key="1">
    <source>
        <dbReference type="EMBL" id="TXE28354.1"/>
    </source>
</evidence>
<dbReference type="Proteomes" id="UP000321126">
    <property type="component" value="Unassembled WGS sequence"/>
</dbReference>
<dbReference type="GO" id="GO:0016075">
    <property type="term" value="P:rRNA catabolic process"/>
    <property type="evidence" value="ECO:0007669"/>
    <property type="project" value="TreeGrafter"/>
</dbReference>
<dbReference type="Pfam" id="PF02452">
    <property type="entry name" value="PemK_toxin"/>
    <property type="match status" value="1"/>
</dbReference>
<dbReference type="GO" id="GO:0004521">
    <property type="term" value="F:RNA endonuclease activity"/>
    <property type="evidence" value="ECO:0007669"/>
    <property type="project" value="TreeGrafter"/>
</dbReference>
<proteinExistence type="predicted"/>
<reference evidence="1 2" key="1">
    <citation type="submission" date="2019-07" db="EMBL/GenBank/DDBJ databases">
        <title>Serratia strains were isolated from fresh produce.</title>
        <authorList>
            <person name="Cho G.-S."/>
            <person name="Stein M."/>
            <person name="Lee W."/>
            <person name="Suh S.H."/>
            <person name="Franz C.M.A.P."/>
        </authorList>
    </citation>
    <scope>NUCLEOTIDE SEQUENCE [LARGE SCALE GENOMIC DNA]</scope>
    <source>
        <strain evidence="1 2">S16</strain>
    </source>
</reference>
<accession>A0A5C7BZE6</accession>
<dbReference type="Gene3D" id="2.30.30.110">
    <property type="match status" value="1"/>
</dbReference>
<protein>
    <submittedName>
        <fullName evidence="1">Type II toxin-antitoxin system PemK/MazF family toxin</fullName>
    </submittedName>
</protein>
<name>A0A5C7BZE6_SERMA</name>
<dbReference type="RefSeq" id="WP_147882466.1">
    <property type="nucleotide sequence ID" value="NZ_VOUQ01000015.1"/>
</dbReference>
<dbReference type="GO" id="GO:0006402">
    <property type="term" value="P:mRNA catabolic process"/>
    <property type="evidence" value="ECO:0007669"/>
    <property type="project" value="TreeGrafter"/>
</dbReference>
<dbReference type="EMBL" id="VOUQ01000015">
    <property type="protein sequence ID" value="TXE28354.1"/>
    <property type="molecule type" value="Genomic_DNA"/>
</dbReference>
<dbReference type="PANTHER" id="PTHR33988">
    <property type="entry name" value="ENDORIBONUCLEASE MAZF-RELATED"/>
    <property type="match status" value="1"/>
</dbReference>
<dbReference type="SUPFAM" id="SSF50118">
    <property type="entry name" value="Cell growth inhibitor/plasmid maintenance toxic component"/>
    <property type="match status" value="1"/>
</dbReference>